<dbReference type="RefSeq" id="WP_189567122.1">
    <property type="nucleotide sequence ID" value="NZ_BMXF01000005.1"/>
</dbReference>
<dbReference type="InterPro" id="IPR008969">
    <property type="entry name" value="CarboxyPept-like_regulatory"/>
</dbReference>
<gene>
    <name evidence="2" type="ORF">GCM10007390_42490</name>
</gene>
<proteinExistence type="predicted"/>
<dbReference type="Pfam" id="PF13715">
    <property type="entry name" value="CarbopepD_reg_2"/>
    <property type="match status" value="1"/>
</dbReference>
<keyword evidence="3" id="KW-1185">Reference proteome</keyword>
<evidence type="ECO:0000313" key="2">
    <source>
        <dbReference type="EMBL" id="GHB83057.1"/>
    </source>
</evidence>
<protein>
    <submittedName>
        <fullName evidence="2">Membrane protein</fullName>
    </submittedName>
</protein>
<dbReference type="AlphaFoldDB" id="A0A8J3GAG9"/>
<dbReference type="Gene3D" id="2.60.40.1120">
    <property type="entry name" value="Carboxypeptidase-like, regulatory domain"/>
    <property type="match status" value="1"/>
</dbReference>
<dbReference type="SUPFAM" id="SSF49464">
    <property type="entry name" value="Carboxypeptidase regulatory domain-like"/>
    <property type="match status" value="1"/>
</dbReference>
<organism evidence="2 3">
    <name type="scientific">Persicitalea jodogahamensis</name>
    <dbReference type="NCBI Taxonomy" id="402147"/>
    <lineage>
        <taxon>Bacteria</taxon>
        <taxon>Pseudomonadati</taxon>
        <taxon>Bacteroidota</taxon>
        <taxon>Cytophagia</taxon>
        <taxon>Cytophagales</taxon>
        <taxon>Spirosomataceae</taxon>
        <taxon>Persicitalea</taxon>
    </lineage>
</organism>
<dbReference type="Pfam" id="PF18939">
    <property type="entry name" value="DUF5686"/>
    <property type="match status" value="1"/>
</dbReference>
<feature type="signal peptide" evidence="1">
    <location>
        <begin position="1"/>
        <end position="24"/>
    </location>
</feature>
<accession>A0A8J3GAG9</accession>
<dbReference type="InterPro" id="IPR043741">
    <property type="entry name" value="DUF5686"/>
</dbReference>
<evidence type="ECO:0000256" key="1">
    <source>
        <dbReference type="SAM" id="SignalP"/>
    </source>
</evidence>
<name>A0A8J3GAG9_9BACT</name>
<comment type="caution">
    <text evidence="2">The sequence shown here is derived from an EMBL/GenBank/DDBJ whole genome shotgun (WGS) entry which is preliminary data.</text>
</comment>
<evidence type="ECO:0000313" key="3">
    <source>
        <dbReference type="Proteomes" id="UP000598271"/>
    </source>
</evidence>
<reference evidence="2 3" key="1">
    <citation type="journal article" date="2014" name="Int. J. Syst. Evol. Microbiol.">
        <title>Complete genome sequence of Corynebacterium casei LMG S-19264T (=DSM 44701T), isolated from a smear-ripened cheese.</title>
        <authorList>
            <consortium name="US DOE Joint Genome Institute (JGI-PGF)"/>
            <person name="Walter F."/>
            <person name="Albersmeier A."/>
            <person name="Kalinowski J."/>
            <person name="Ruckert C."/>
        </authorList>
    </citation>
    <scope>NUCLEOTIDE SEQUENCE [LARGE SCALE GENOMIC DNA]</scope>
    <source>
        <strain evidence="2 3">KCTC 12866</strain>
    </source>
</reference>
<dbReference type="Proteomes" id="UP000598271">
    <property type="component" value="Unassembled WGS sequence"/>
</dbReference>
<sequence>MNQSYLVRLMNVLGWLLLVGSAMAQTPYRIEGRVTDATTGQGIPFASVAVKGTTSGASSDAEGNYQLAAARLGDSLLVSSLGYAARAYPLLKETTQTINITLTATASSLQEVKVYARGGDPAYHIMRDAVSRRDQFDPTQLSAYQYESYVKTEAFLNEFARKEGRRPGLIGGRLSKMPAIVGENGDPAVPVFVSETHSEYYHRSDPGKTKEKVLKSRALGVGITDGGLTAQFTGASFQQYNFYNNYINLLNKDFPSPLGQYWETLYAYHLMDTLSVGGVVCYQIDFEPRQDKDAAFNGTVWIDTTRLGLLKIDAQIDRRANINFVESIRVEQYWEDVEGSDPVRPARLPVLTQLLIDSDHPVPNAPGVLVRFYSSAENIEVNKPLPPNFYEPALELADDYRENSPDYWKEVRPLKLSPEELRVFEVVDSVRNTPVMKLVGKAIDLFSGGYLPIPGTGLEIGPLVYSYANNDIEGHRFRLGLRTNQDFSRRWILSGFGGYGTFDRRFKYGFGVEYVAGKKPWTVVGVQHSYDLEQLGFSSDLVGSSFLWGAFSRFGTLNRAYLQQNTRAFVRRELGSGFTQTVSVQSRSFDPQFDFAYRMPGQLDPVYSHNYHTRELSLETRFAPGEIMVQDDNDRYAIPSTNQPVIVFRYDLGMNIMHGDFNYHRFSLALEHSVRLGVLGRTYYRVNLGYTPSTLPYPLLFVPRGNPSVFMSSIGYNLMRRFEFATDHYAGLLVEHYFQGLIFNRIPGVRRLKWRFHVTGKVLVGGVSDANASLTPAVDEMGRTILGFQSLGGMPYVELGYGIGNIFKVLRVDAIHRLTYRTLPDANNFGLKLSTRVGF</sequence>
<feature type="chain" id="PRO_5035165114" evidence="1">
    <location>
        <begin position="25"/>
        <end position="839"/>
    </location>
</feature>
<dbReference type="EMBL" id="BMXF01000005">
    <property type="protein sequence ID" value="GHB83057.1"/>
    <property type="molecule type" value="Genomic_DNA"/>
</dbReference>
<keyword evidence="1" id="KW-0732">Signal</keyword>